<keyword evidence="4" id="KW-1185">Reference proteome</keyword>
<feature type="chain" id="PRO_5047526628" evidence="2">
    <location>
        <begin position="25"/>
        <end position="121"/>
    </location>
</feature>
<reference evidence="3 4" key="1">
    <citation type="submission" date="2021-03" db="EMBL/GenBank/DDBJ databases">
        <title>Genomic Encyclopedia of Type Strains, Phase IV (KMG-IV): sequencing the most valuable type-strain genomes for metagenomic binning, comparative biology and taxonomic classification.</title>
        <authorList>
            <person name="Goeker M."/>
        </authorList>
    </citation>
    <scope>NUCLEOTIDE SEQUENCE [LARGE SCALE GENOMIC DNA]</scope>
    <source>
        <strain evidence="3 4">DSM 1289</strain>
    </source>
</reference>
<gene>
    <name evidence="3" type="ORF">J2Z43_001897</name>
</gene>
<evidence type="ECO:0000256" key="2">
    <source>
        <dbReference type="SAM" id="SignalP"/>
    </source>
</evidence>
<dbReference type="EMBL" id="JAGGJX010000003">
    <property type="protein sequence ID" value="MBP1855502.1"/>
    <property type="molecule type" value="Genomic_DNA"/>
</dbReference>
<protein>
    <submittedName>
        <fullName evidence="3">Uncharacterized protein</fullName>
    </submittedName>
</protein>
<evidence type="ECO:0000313" key="4">
    <source>
        <dbReference type="Proteomes" id="UP000767291"/>
    </source>
</evidence>
<name>A0ABS4EC42_9FIRM</name>
<organism evidence="3 4">
    <name type="scientific">Metaclostridioides mangenotii</name>
    <dbReference type="NCBI Taxonomy" id="1540"/>
    <lineage>
        <taxon>Bacteria</taxon>
        <taxon>Bacillati</taxon>
        <taxon>Bacillota</taxon>
        <taxon>Clostridia</taxon>
        <taxon>Peptostreptococcales</taxon>
        <taxon>Peptostreptococcaceae</taxon>
        <taxon>Metaclostridioides</taxon>
    </lineage>
</organism>
<dbReference type="RefSeq" id="WP_209456927.1">
    <property type="nucleotide sequence ID" value="NZ_BAAACS010000011.1"/>
</dbReference>
<feature type="signal peptide" evidence="2">
    <location>
        <begin position="1"/>
        <end position="24"/>
    </location>
</feature>
<evidence type="ECO:0000256" key="1">
    <source>
        <dbReference type="SAM" id="MobiDB-lite"/>
    </source>
</evidence>
<comment type="caution">
    <text evidence="3">The sequence shown here is derived from an EMBL/GenBank/DDBJ whole genome shotgun (WGS) entry which is preliminary data.</text>
</comment>
<feature type="region of interest" description="Disordered" evidence="1">
    <location>
        <begin position="68"/>
        <end position="121"/>
    </location>
</feature>
<feature type="compositionally biased region" description="Low complexity" evidence="1">
    <location>
        <begin position="68"/>
        <end position="107"/>
    </location>
</feature>
<accession>A0ABS4EC42</accession>
<proteinExistence type="predicted"/>
<dbReference type="Proteomes" id="UP000767291">
    <property type="component" value="Unassembled WGS sequence"/>
</dbReference>
<sequence>MKKSLIGTLGLGLVLGSLGMNVFANDRAPLDDQIYRNNTNSAINTSNQGTAQESAKFETLYQNISQAETLDNNSNNNLETNSPDRNNQNNYNNQVRDNQGYDNNNGNNNGGNCNGPGSCRR</sequence>
<evidence type="ECO:0000313" key="3">
    <source>
        <dbReference type="EMBL" id="MBP1855502.1"/>
    </source>
</evidence>
<keyword evidence="2" id="KW-0732">Signal</keyword>